<dbReference type="InterPro" id="IPR015421">
    <property type="entry name" value="PyrdxlP-dep_Trfase_major"/>
</dbReference>
<comment type="caution">
    <text evidence="2">The sequence shown here is derived from an EMBL/GenBank/DDBJ whole genome shotgun (WGS) entry which is preliminary data.</text>
</comment>
<reference evidence="2" key="1">
    <citation type="submission" date="2020-05" db="EMBL/GenBank/DDBJ databases">
        <title>Phylogenomic resolution of chytrid fungi.</title>
        <authorList>
            <person name="Stajich J.E."/>
            <person name="Amses K."/>
            <person name="Simmons R."/>
            <person name="Seto K."/>
            <person name="Myers J."/>
            <person name="Bonds A."/>
            <person name="Quandt C.A."/>
            <person name="Barry K."/>
            <person name="Liu P."/>
            <person name="Grigoriev I."/>
            <person name="Longcore J.E."/>
            <person name="James T.Y."/>
        </authorList>
    </citation>
    <scope>NUCLEOTIDE SEQUENCE</scope>
    <source>
        <strain evidence="2">JEL0513</strain>
    </source>
</reference>
<evidence type="ECO:0000313" key="2">
    <source>
        <dbReference type="EMBL" id="KAJ3104597.1"/>
    </source>
</evidence>
<sequence length="439" mass="48766">MDESFARSHFPAIRNNDGQFAFMDNAGGSAVLESVAQRVAEYLVASNAQLGASYPTSQLSTKLVEEAKIAGQRFVNASSPEEVVLGISTTQLLENLARAMEPYINDLDEIIITNTDHEANIGPFVRLAKRRNLTLKFWTCNENLELDLSTLKSLLTENTRFVAVTHCSNILGTVNNIPAIAQLVHTIPGAEICVDGVAYAPHRAIDVQALGVDYYCFSWYKVYGPHISQLFTAKRTFSRLSSLAHFFIDPESHPYSLQPGNVNYELSSSLPAILGYIGDLGRSKDVILGTAGQKTVRADNGATRQELAEYEFYNLIAFNENNSGFSLIEQHEQRLADKLLSYLALNPTRYRILGHSSTSHARVPTISFLVSGIKSEDFVRQIDQHGLGIRFGHFYAYRLVCEHLKLTDDGIVRVSLVHYNTVEEVDKLIAAFENIISDL</sequence>
<dbReference type="PANTHER" id="PTHR43586:SF21">
    <property type="entry name" value="PYRIDOXAL PHOSPHATE (PLP)-DEPENDENT ASPARTATE AMINOTRANSFERASE SUPERFAMILY"/>
    <property type="match status" value="1"/>
</dbReference>
<name>A0AAD5SZ90_9FUNG</name>
<dbReference type="Proteomes" id="UP001211907">
    <property type="component" value="Unassembled WGS sequence"/>
</dbReference>
<accession>A0AAD5SZ90</accession>
<dbReference type="InterPro" id="IPR015422">
    <property type="entry name" value="PyrdxlP-dep_Trfase_small"/>
</dbReference>
<dbReference type="AlphaFoldDB" id="A0AAD5SZ90"/>
<keyword evidence="3" id="KW-1185">Reference proteome</keyword>
<dbReference type="Pfam" id="PF00266">
    <property type="entry name" value="Aminotran_5"/>
    <property type="match status" value="2"/>
</dbReference>
<dbReference type="Gene3D" id="3.40.640.10">
    <property type="entry name" value="Type I PLP-dependent aspartate aminotransferase-like (Major domain)"/>
    <property type="match status" value="1"/>
</dbReference>
<proteinExistence type="predicted"/>
<dbReference type="PANTHER" id="PTHR43586">
    <property type="entry name" value="CYSTEINE DESULFURASE"/>
    <property type="match status" value="1"/>
</dbReference>
<feature type="domain" description="Aminotransferase class V" evidence="1">
    <location>
        <begin position="315"/>
        <end position="428"/>
    </location>
</feature>
<dbReference type="InterPro" id="IPR000192">
    <property type="entry name" value="Aminotrans_V_dom"/>
</dbReference>
<dbReference type="InterPro" id="IPR015424">
    <property type="entry name" value="PyrdxlP-dep_Trfase"/>
</dbReference>
<gene>
    <name evidence="2" type="ORF">HK100_004029</name>
</gene>
<dbReference type="EMBL" id="JADGJH010002049">
    <property type="protein sequence ID" value="KAJ3104597.1"/>
    <property type="molecule type" value="Genomic_DNA"/>
</dbReference>
<feature type="domain" description="Aminotransferase class V" evidence="1">
    <location>
        <begin position="22"/>
        <end position="226"/>
    </location>
</feature>
<evidence type="ECO:0000259" key="1">
    <source>
        <dbReference type="Pfam" id="PF00266"/>
    </source>
</evidence>
<protein>
    <recommendedName>
        <fullName evidence="1">Aminotransferase class V domain-containing protein</fullName>
    </recommendedName>
</protein>
<organism evidence="2 3">
    <name type="scientific">Physocladia obscura</name>
    <dbReference type="NCBI Taxonomy" id="109957"/>
    <lineage>
        <taxon>Eukaryota</taxon>
        <taxon>Fungi</taxon>
        <taxon>Fungi incertae sedis</taxon>
        <taxon>Chytridiomycota</taxon>
        <taxon>Chytridiomycota incertae sedis</taxon>
        <taxon>Chytridiomycetes</taxon>
        <taxon>Chytridiales</taxon>
        <taxon>Chytriomycetaceae</taxon>
        <taxon>Physocladia</taxon>
    </lineage>
</organism>
<dbReference type="SUPFAM" id="SSF53383">
    <property type="entry name" value="PLP-dependent transferases"/>
    <property type="match status" value="1"/>
</dbReference>
<dbReference type="Gene3D" id="3.90.1150.10">
    <property type="entry name" value="Aspartate Aminotransferase, domain 1"/>
    <property type="match status" value="1"/>
</dbReference>
<evidence type="ECO:0000313" key="3">
    <source>
        <dbReference type="Proteomes" id="UP001211907"/>
    </source>
</evidence>